<proteinExistence type="inferred from homology"/>
<accession>A0A1L9SJL5</accession>
<keyword evidence="5" id="KW-0964">Secreted</keyword>
<feature type="disulfide bond" evidence="19">
    <location>
        <begin position="258"/>
        <end position="276"/>
    </location>
</feature>
<dbReference type="Proteomes" id="UP000184188">
    <property type="component" value="Unassembled WGS sequence"/>
</dbReference>
<dbReference type="SUPFAM" id="SSF53254">
    <property type="entry name" value="Phosphoglycerate mutase-like"/>
    <property type="match status" value="1"/>
</dbReference>
<dbReference type="CDD" id="cd07061">
    <property type="entry name" value="HP_HAP_like"/>
    <property type="match status" value="1"/>
</dbReference>
<evidence type="ECO:0000256" key="20">
    <source>
        <dbReference type="SAM" id="SignalP"/>
    </source>
</evidence>
<evidence type="ECO:0000256" key="15">
    <source>
        <dbReference type="ARBA" id="ARBA00043788"/>
    </source>
</evidence>
<comment type="catalytic activity">
    <reaction evidence="13">
        <text>1D-myo-inositol 1,2,6-trisphosphate + H2O = 1D-myo-inositol 1,2-bisphosphate + phosphate</text>
        <dbReference type="Rhea" id="RHEA:77131"/>
        <dbReference type="ChEBI" id="CHEBI:15377"/>
        <dbReference type="ChEBI" id="CHEBI:43474"/>
        <dbReference type="ChEBI" id="CHEBI:195537"/>
        <dbReference type="ChEBI" id="CHEBI:195539"/>
    </reaction>
    <physiologicalReaction direction="left-to-right" evidence="13">
        <dbReference type="Rhea" id="RHEA:77132"/>
    </physiologicalReaction>
</comment>
<keyword evidence="7 19" id="KW-1015">Disulfide bond</keyword>
<dbReference type="AlphaFoldDB" id="A0A1L9SJL5"/>
<sequence length="461" mass="50358">MATLSLFLLLAGASAAPHSAAAQSCNSVADGYTCFPSIARNWGEYAPFFSLAAESTISPAIPESCDITFVQALTRHGARYPTSSKNTKYKALIEEIQSNATSFTGEYAFLQTYNYSLSSDVLTPFGELEMYQAGIKFYTRYESLARDHVPFVRSSSSERVIESSEQFNAGFQATKEADRKANRKQTAPTINVVLEETTGFNNSLDPSTCTNFENSETGDDATDTWAAVFVPPILARVEKNLPGMSFSTTDIIYLMDMCSFDTVARTADASELSPFCALFSEAEWVQYNYYQTLGKYYGYGGGNVLGAAQGVGFTNEVIARLTQKAVQDDTSTNHTLDASSATFPLDAVLYADFSHDDGLEPIFFAMGLYNSTAPLSNTSVESVDQTNGYSAAWSVPYSARAYIEMMTCQNHKQPLVRVLINDRVIPLHGCAVDSLGRCTRDDFVQGLSFARQGGNWAACFT</sequence>
<evidence type="ECO:0000256" key="8">
    <source>
        <dbReference type="ARBA" id="ARBA00023180"/>
    </source>
</evidence>
<dbReference type="STRING" id="1073090.A0A1L9SJL5"/>
<evidence type="ECO:0000256" key="13">
    <source>
        <dbReference type="ARBA" id="ARBA00043721"/>
    </source>
</evidence>
<dbReference type="InterPro" id="IPR016274">
    <property type="entry name" value="Histidine_acid_Pase_euk"/>
</dbReference>
<dbReference type="FunFam" id="3.40.50.1240:FF:000027">
    <property type="entry name" value="3-phytase A"/>
    <property type="match status" value="1"/>
</dbReference>
<evidence type="ECO:0000256" key="2">
    <source>
        <dbReference type="ARBA" id="ARBA00005375"/>
    </source>
</evidence>
<evidence type="ECO:0000256" key="5">
    <source>
        <dbReference type="ARBA" id="ARBA00022525"/>
    </source>
</evidence>
<evidence type="ECO:0000256" key="14">
    <source>
        <dbReference type="ARBA" id="ARBA00043748"/>
    </source>
</evidence>
<evidence type="ECO:0000256" key="10">
    <source>
        <dbReference type="ARBA" id="ARBA00042300"/>
    </source>
</evidence>
<organism evidence="21 22">
    <name type="scientific">Penicilliopsis zonata CBS 506.65</name>
    <dbReference type="NCBI Taxonomy" id="1073090"/>
    <lineage>
        <taxon>Eukaryota</taxon>
        <taxon>Fungi</taxon>
        <taxon>Dikarya</taxon>
        <taxon>Ascomycota</taxon>
        <taxon>Pezizomycotina</taxon>
        <taxon>Eurotiomycetes</taxon>
        <taxon>Eurotiomycetidae</taxon>
        <taxon>Eurotiales</taxon>
        <taxon>Aspergillaceae</taxon>
        <taxon>Penicilliopsis</taxon>
    </lineage>
</organism>
<evidence type="ECO:0000256" key="18">
    <source>
        <dbReference type="PIRSR" id="PIRSR000894-1"/>
    </source>
</evidence>
<evidence type="ECO:0000256" key="19">
    <source>
        <dbReference type="PIRSR" id="PIRSR000894-2"/>
    </source>
</evidence>
<comment type="similarity">
    <text evidence="2">Belongs to the histidine acid phosphatase family.</text>
</comment>
<evidence type="ECO:0000256" key="6">
    <source>
        <dbReference type="ARBA" id="ARBA00022801"/>
    </source>
</evidence>
<feature type="active site" description="Proton donor" evidence="18">
    <location>
        <position position="356"/>
    </location>
</feature>
<feature type="active site" description="Nucleophile" evidence="18">
    <location>
        <position position="76"/>
    </location>
</feature>
<dbReference type="GO" id="GO:0003993">
    <property type="term" value="F:acid phosphatase activity"/>
    <property type="evidence" value="ECO:0007669"/>
    <property type="project" value="TreeGrafter"/>
</dbReference>
<dbReference type="GO" id="GO:0016158">
    <property type="term" value="F:inositol hexakisphosphate 3-phosphatase activity"/>
    <property type="evidence" value="ECO:0007669"/>
    <property type="project" value="UniProtKB-EC"/>
</dbReference>
<evidence type="ECO:0000256" key="11">
    <source>
        <dbReference type="ARBA" id="ARBA00043670"/>
    </source>
</evidence>
<evidence type="ECO:0000256" key="4">
    <source>
        <dbReference type="ARBA" id="ARBA00012632"/>
    </source>
</evidence>
<reference evidence="22" key="1">
    <citation type="journal article" date="2017" name="Genome Biol.">
        <title>Comparative genomics reveals high biological diversity and specific adaptations in the industrially and medically important fungal genus Aspergillus.</title>
        <authorList>
            <person name="de Vries R.P."/>
            <person name="Riley R."/>
            <person name="Wiebenga A."/>
            <person name="Aguilar-Osorio G."/>
            <person name="Amillis S."/>
            <person name="Uchima C.A."/>
            <person name="Anderluh G."/>
            <person name="Asadollahi M."/>
            <person name="Askin M."/>
            <person name="Barry K."/>
            <person name="Battaglia E."/>
            <person name="Bayram O."/>
            <person name="Benocci T."/>
            <person name="Braus-Stromeyer S.A."/>
            <person name="Caldana C."/>
            <person name="Canovas D."/>
            <person name="Cerqueira G.C."/>
            <person name="Chen F."/>
            <person name="Chen W."/>
            <person name="Choi C."/>
            <person name="Clum A."/>
            <person name="Dos Santos R.A."/>
            <person name="Damasio A.R."/>
            <person name="Diallinas G."/>
            <person name="Emri T."/>
            <person name="Fekete E."/>
            <person name="Flipphi M."/>
            <person name="Freyberg S."/>
            <person name="Gallo A."/>
            <person name="Gournas C."/>
            <person name="Habgood R."/>
            <person name="Hainaut M."/>
            <person name="Harispe M.L."/>
            <person name="Henrissat B."/>
            <person name="Hilden K.S."/>
            <person name="Hope R."/>
            <person name="Hossain A."/>
            <person name="Karabika E."/>
            <person name="Karaffa L."/>
            <person name="Karanyi Z."/>
            <person name="Krasevec N."/>
            <person name="Kuo A."/>
            <person name="Kusch H."/>
            <person name="LaButti K."/>
            <person name="Lagendijk E.L."/>
            <person name="Lapidus A."/>
            <person name="Levasseur A."/>
            <person name="Lindquist E."/>
            <person name="Lipzen A."/>
            <person name="Logrieco A.F."/>
            <person name="MacCabe A."/>
            <person name="Maekelae M.R."/>
            <person name="Malavazi I."/>
            <person name="Melin P."/>
            <person name="Meyer V."/>
            <person name="Mielnichuk N."/>
            <person name="Miskei M."/>
            <person name="Molnar A.P."/>
            <person name="Mule G."/>
            <person name="Ngan C.Y."/>
            <person name="Orejas M."/>
            <person name="Orosz E."/>
            <person name="Ouedraogo J.P."/>
            <person name="Overkamp K.M."/>
            <person name="Park H.-S."/>
            <person name="Perrone G."/>
            <person name="Piumi F."/>
            <person name="Punt P.J."/>
            <person name="Ram A.F."/>
            <person name="Ramon A."/>
            <person name="Rauscher S."/>
            <person name="Record E."/>
            <person name="Riano-Pachon D.M."/>
            <person name="Robert V."/>
            <person name="Roehrig J."/>
            <person name="Ruller R."/>
            <person name="Salamov A."/>
            <person name="Salih N.S."/>
            <person name="Samson R.A."/>
            <person name="Sandor E."/>
            <person name="Sanguinetti M."/>
            <person name="Schuetze T."/>
            <person name="Sepcic K."/>
            <person name="Shelest E."/>
            <person name="Sherlock G."/>
            <person name="Sophianopoulou V."/>
            <person name="Squina F.M."/>
            <person name="Sun H."/>
            <person name="Susca A."/>
            <person name="Todd R.B."/>
            <person name="Tsang A."/>
            <person name="Unkles S.E."/>
            <person name="van de Wiele N."/>
            <person name="van Rossen-Uffink D."/>
            <person name="Oliveira J.V."/>
            <person name="Vesth T.C."/>
            <person name="Visser J."/>
            <person name="Yu J.-H."/>
            <person name="Zhou M."/>
            <person name="Andersen M.R."/>
            <person name="Archer D.B."/>
            <person name="Baker S.E."/>
            <person name="Benoit I."/>
            <person name="Brakhage A.A."/>
            <person name="Braus G.H."/>
            <person name="Fischer R."/>
            <person name="Frisvad J.C."/>
            <person name="Goldman G.H."/>
            <person name="Houbraken J."/>
            <person name="Oakley B."/>
            <person name="Pocsi I."/>
            <person name="Scazzocchio C."/>
            <person name="Seiboth B."/>
            <person name="vanKuyk P.A."/>
            <person name="Wortman J."/>
            <person name="Dyer P.S."/>
            <person name="Grigoriev I.V."/>
        </authorList>
    </citation>
    <scope>NUCLEOTIDE SEQUENCE [LARGE SCALE GENOMIC DNA]</scope>
    <source>
        <strain evidence="22">CBS 506.65</strain>
    </source>
</reference>
<feature type="signal peptide" evidence="20">
    <location>
        <begin position="1"/>
        <end position="22"/>
    </location>
</feature>
<comment type="catalytic activity">
    <reaction evidence="15">
        <text>1D-myo-inositol hexakisphosphate + H2O = 1D-myo-inositol 1,2,4,5,6-pentakisphosphate + phosphate</text>
        <dbReference type="Rhea" id="RHEA:16989"/>
        <dbReference type="ChEBI" id="CHEBI:15377"/>
        <dbReference type="ChEBI" id="CHEBI:43474"/>
        <dbReference type="ChEBI" id="CHEBI:57798"/>
        <dbReference type="ChEBI" id="CHEBI:58130"/>
        <dbReference type="EC" id="3.1.3.8"/>
    </reaction>
    <physiologicalReaction direction="left-to-right" evidence="15">
        <dbReference type="Rhea" id="RHEA:16990"/>
    </physiologicalReaction>
</comment>
<keyword evidence="6" id="KW-0378">Hydrolase</keyword>
<keyword evidence="22" id="KW-1185">Reference proteome</keyword>
<dbReference type="VEuPathDB" id="FungiDB:ASPZODRAFT_132351"/>
<dbReference type="GeneID" id="34609458"/>
<comment type="subcellular location">
    <subcellularLocation>
        <location evidence="1">Secreted</location>
    </subcellularLocation>
</comment>
<dbReference type="PIRSF" id="PIRSF000894">
    <property type="entry name" value="Acid_phosphatase"/>
    <property type="match status" value="1"/>
</dbReference>
<dbReference type="PROSITE" id="PS00616">
    <property type="entry name" value="HIS_ACID_PHOSPHAT_1"/>
    <property type="match status" value="1"/>
</dbReference>
<dbReference type="InterPro" id="IPR033379">
    <property type="entry name" value="Acid_Pase_AS"/>
</dbReference>
<evidence type="ECO:0000256" key="7">
    <source>
        <dbReference type="ARBA" id="ARBA00023157"/>
    </source>
</evidence>
<dbReference type="Gene3D" id="3.40.50.1240">
    <property type="entry name" value="Phosphoglycerate mutase-like"/>
    <property type="match status" value="1"/>
</dbReference>
<dbReference type="GO" id="GO:0005576">
    <property type="term" value="C:extracellular region"/>
    <property type="evidence" value="ECO:0007669"/>
    <property type="project" value="UniProtKB-SubCell"/>
</dbReference>
<feature type="disulfide bond" evidence="19">
    <location>
        <begin position="65"/>
        <end position="408"/>
    </location>
</feature>
<dbReference type="EC" id="3.1.3.8" evidence="4"/>
<dbReference type="InterPro" id="IPR029033">
    <property type="entry name" value="His_PPase_superfam"/>
</dbReference>
<dbReference type="OrthoDB" id="6509975at2759"/>
<evidence type="ECO:0000256" key="1">
    <source>
        <dbReference type="ARBA" id="ARBA00004613"/>
    </source>
</evidence>
<dbReference type="PANTHER" id="PTHR20963">
    <property type="entry name" value="MULTIPLE INOSITOL POLYPHOSPHATE PHOSPHATASE-RELATED"/>
    <property type="match status" value="1"/>
</dbReference>
<evidence type="ECO:0000256" key="17">
    <source>
        <dbReference type="ARBA" id="ARBA00044262"/>
    </source>
</evidence>
<dbReference type="EMBL" id="KV878341">
    <property type="protein sequence ID" value="OJJ47355.1"/>
    <property type="molecule type" value="Genomic_DNA"/>
</dbReference>
<name>A0A1L9SJL5_9EURO</name>
<feature type="disulfide bond" evidence="19">
    <location>
        <begin position="430"/>
        <end position="438"/>
    </location>
</feature>
<evidence type="ECO:0000256" key="9">
    <source>
        <dbReference type="ARBA" id="ARBA00041857"/>
    </source>
</evidence>
<protein>
    <recommendedName>
        <fullName evidence="16">Phytase A</fullName>
        <ecNumber evidence="4">3.1.3.8</ecNumber>
    </recommendedName>
    <alternativeName>
        <fullName evidence="17">Histidine acid phosphatase phyA</fullName>
    </alternativeName>
    <alternativeName>
        <fullName evidence="10">Myo-inositol hexakisphosphate phosphohydrolase A</fullName>
    </alternativeName>
    <alternativeName>
        <fullName evidence="9">Myo-inositol-hexaphosphate 3-phosphohydrolase A</fullName>
    </alternativeName>
</protein>
<feature type="disulfide bond" evidence="19">
    <location>
        <begin position="209"/>
        <end position="459"/>
    </location>
</feature>
<comment type="subunit">
    <text evidence="3">Monomer.</text>
</comment>
<dbReference type="PANTHER" id="PTHR20963:SF24">
    <property type="entry name" value="3-PHYTASE B"/>
    <property type="match status" value="1"/>
</dbReference>
<comment type="catalytic activity">
    <reaction evidence="11">
        <text>1D-myo-inositol 1,2,5,6-tetrakisphosphate + H2O = 1D-myo-inositol 1,2,6-trisphosphate + phosphate</text>
        <dbReference type="Rhea" id="RHEA:77119"/>
        <dbReference type="ChEBI" id="CHEBI:15377"/>
        <dbReference type="ChEBI" id="CHEBI:43474"/>
        <dbReference type="ChEBI" id="CHEBI:195535"/>
        <dbReference type="ChEBI" id="CHEBI:195537"/>
    </reaction>
    <physiologicalReaction direction="left-to-right" evidence="11">
        <dbReference type="Rhea" id="RHEA:77120"/>
    </physiologicalReaction>
</comment>
<evidence type="ECO:0000313" key="21">
    <source>
        <dbReference type="EMBL" id="OJJ47355.1"/>
    </source>
</evidence>
<evidence type="ECO:0000256" key="12">
    <source>
        <dbReference type="ARBA" id="ARBA00043675"/>
    </source>
</evidence>
<feature type="chain" id="PRO_5013381481" description="Phytase A" evidence="20">
    <location>
        <begin position="23"/>
        <end position="461"/>
    </location>
</feature>
<dbReference type="Pfam" id="PF00328">
    <property type="entry name" value="His_Phos_2"/>
    <property type="match status" value="1"/>
</dbReference>
<dbReference type="RefSeq" id="XP_022581865.1">
    <property type="nucleotide sequence ID" value="XM_022722993.1"/>
</dbReference>
<evidence type="ECO:0000256" key="3">
    <source>
        <dbReference type="ARBA" id="ARBA00011245"/>
    </source>
</evidence>
<gene>
    <name evidence="21" type="ORF">ASPZODRAFT_132351</name>
</gene>
<comment type="catalytic activity">
    <reaction evidence="12">
        <text>1D-myo-inositol 1,2-bisphosphate + H2O = 1D-myo-inositol 2-phosphate + phosphate</text>
        <dbReference type="Rhea" id="RHEA:77135"/>
        <dbReference type="ChEBI" id="CHEBI:15377"/>
        <dbReference type="ChEBI" id="CHEBI:43474"/>
        <dbReference type="ChEBI" id="CHEBI:84142"/>
        <dbReference type="ChEBI" id="CHEBI:195539"/>
    </reaction>
    <physiologicalReaction direction="left-to-right" evidence="12">
        <dbReference type="Rhea" id="RHEA:77136"/>
    </physiologicalReaction>
</comment>
<keyword evidence="20" id="KW-0732">Signal</keyword>
<comment type="catalytic activity">
    <reaction evidence="14">
        <text>1D-myo-inositol 1,2,4,5,6-pentakisphosphate + H2O = 1D-myo-inositol 1,2,5,6-tetrakisphosphate + phosphate</text>
        <dbReference type="Rhea" id="RHEA:77115"/>
        <dbReference type="ChEBI" id="CHEBI:15377"/>
        <dbReference type="ChEBI" id="CHEBI:43474"/>
        <dbReference type="ChEBI" id="CHEBI:57798"/>
        <dbReference type="ChEBI" id="CHEBI:195535"/>
    </reaction>
    <physiologicalReaction direction="left-to-right" evidence="14">
        <dbReference type="Rhea" id="RHEA:77116"/>
    </physiologicalReaction>
</comment>
<evidence type="ECO:0000313" key="22">
    <source>
        <dbReference type="Proteomes" id="UP000184188"/>
    </source>
</evidence>
<evidence type="ECO:0000256" key="16">
    <source>
        <dbReference type="ARBA" id="ARBA00044106"/>
    </source>
</evidence>
<keyword evidence="8" id="KW-0325">Glycoprotein</keyword>
<dbReference type="InterPro" id="IPR000560">
    <property type="entry name" value="His_Pase_clade-2"/>
</dbReference>